<keyword evidence="6" id="KW-0372">Hormone</keyword>
<keyword evidence="12" id="KW-0732">Signal</keyword>
<organism evidence="14 15">
    <name type="scientific">Hippocampus comes</name>
    <name type="common">Tiger tail seahorse</name>
    <dbReference type="NCBI Taxonomy" id="109280"/>
    <lineage>
        <taxon>Eukaryota</taxon>
        <taxon>Metazoa</taxon>
        <taxon>Chordata</taxon>
        <taxon>Craniata</taxon>
        <taxon>Vertebrata</taxon>
        <taxon>Euteleostomi</taxon>
        <taxon>Actinopterygii</taxon>
        <taxon>Neopterygii</taxon>
        <taxon>Teleostei</taxon>
        <taxon>Neoteleostei</taxon>
        <taxon>Acanthomorphata</taxon>
        <taxon>Syngnathiaria</taxon>
        <taxon>Syngnathiformes</taxon>
        <taxon>Syngnathoidei</taxon>
        <taxon>Syngnathidae</taxon>
        <taxon>Hippocampus</taxon>
    </lineage>
</organism>
<dbReference type="GeneTree" id="ENSGT00940000161285"/>
<dbReference type="InterPro" id="IPR006208">
    <property type="entry name" value="Glyco_hormone_CN"/>
</dbReference>
<dbReference type="GO" id="GO:0010817">
    <property type="term" value="P:regulation of hormone levels"/>
    <property type="evidence" value="ECO:0007669"/>
    <property type="project" value="UniProtKB-ARBA"/>
</dbReference>
<dbReference type="GO" id="GO:0005179">
    <property type="term" value="F:hormone activity"/>
    <property type="evidence" value="ECO:0007669"/>
    <property type="project" value="UniProtKB-KW"/>
</dbReference>
<dbReference type="GO" id="GO:0007530">
    <property type="term" value="P:sex determination"/>
    <property type="evidence" value="ECO:0007669"/>
    <property type="project" value="Ensembl"/>
</dbReference>
<evidence type="ECO:0000256" key="4">
    <source>
        <dbReference type="ARBA" id="ARBA00011870"/>
    </source>
</evidence>
<dbReference type="GO" id="GO:0008585">
    <property type="term" value="P:female gonad development"/>
    <property type="evidence" value="ECO:0007669"/>
    <property type="project" value="Ensembl"/>
</dbReference>
<dbReference type="PROSITE" id="PS00261">
    <property type="entry name" value="GLYCO_HORMONE_BETA_1"/>
    <property type="match status" value="1"/>
</dbReference>
<dbReference type="GO" id="GO:0007283">
    <property type="term" value="P:spermatogenesis"/>
    <property type="evidence" value="ECO:0007669"/>
    <property type="project" value="Ensembl"/>
</dbReference>
<keyword evidence="15" id="KW-1185">Reference proteome</keyword>
<keyword evidence="8" id="KW-0325">Glycoprotein</keyword>
<comment type="function">
    <text evidence="1">Involved in gametogenesis and steroidogenesis.</text>
</comment>
<accession>A0A3Q2YPG6</accession>
<dbReference type="GO" id="GO:0030728">
    <property type="term" value="P:ovulation"/>
    <property type="evidence" value="ECO:0007669"/>
    <property type="project" value="Ensembl"/>
</dbReference>
<evidence type="ECO:0000256" key="7">
    <source>
        <dbReference type="ARBA" id="ARBA00023157"/>
    </source>
</evidence>
<reference evidence="14" key="2">
    <citation type="submission" date="2025-09" db="UniProtKB">
        <authorList>
            <consortium name="Ensembl"/>
        </authorList>
    </citation>
    <scope>IDENTIFICATION</scope>
</reference>
<keyword evidence="7" id="KW-1015">Disulfide bond</keyword>
<dbReference type="InterPro" id="IPR001545">
    <property type="entry name" value="Gonadotropin_bsu"/>
</dbReference>
<proteinExistence type="inferred from homology"/>
<reference evidence="14" key="1">
    <citation type="submission" date="2025-08" db="UniProtKB">
        <authorList>
            <consortium name="Ensembl"/>
        </authorList>
    </citation>
    <scope>IDENTIFICATION</scope>
</reference>
<dbReference type="Ensembl" id="ENSHCOT00000005854.1">
    <property type="protein sequence ID" value="ENSHCOP00000020574.1"/>
    <property type="gene ID" value="ENSHCOG00000006769.1"/>
</dbReference>
<evidence type="ECO:0000256" key="3">
    <source>
        <dbReference type="ARBA" id="ARBA00006552"/>
    </source>
</evidence>
<evidence type="ECO:0000256" key="8">
    <source>
        <dbReference type="ARBA" id="ARBA00023180"/>
    </source>
</evidence>
<keyword evidence="5" id="KW-0964">Secreted</keyword>
<sequence>MALQMLTLFLAAYGWWMMHSTASNKVPGCHLTTQNVSLEKEGCLSCHLVETTICSGYCATEYPIYYGFPSEEPLVCMYEDMRHQEFELSNCLAGVDPVVKYPVALSCSCAACSILTSNCNEEPKEPTKPDFCTQLLSQ</sequence>
<dbReference type="PANTHER" id="PTHR11515:SF11">
    <property type="entry name" value="LUTROPIN SUBUNIT BETA"/>
    <property type="match status" value="1"/>
</dbReference>
<dbReference type="GO" id="GO:0005737">
    <property type="term" value="C:cytoplasm"/>
    <property type="evidence" value="ECO:0007669"/>
    <property type="project" value="TreeGrafter"/>
</dbReference>
<dbReference type="InterPro" id="IPR018245">
    <property type="entry name" value="Gonadotropin_bsu_CS"/>
</dbReference>
<dbReference type="RefSeq" id="XP_019737665.1">
    <property type="nucleotide sequence ID" value="XM_019882106.1"/>
</dbReference>
<dbReference type="OMA" id="CTYRDFY"/>
<dbReference type="GO" id="GO:0007186">
    <property type="term" value="P:G protein-coupled receptor signaling pathway"/>
    <property type="evidence" value="ECO:0007669"/>
    <property type="project" value="TreeGrafter"/>
</dbReference>
<dbReference type="GeneID" id="109523154"/>
<evidence type="ECO:0000313" key="15">
    <source>
        <dbReference type="Proteomes" id="UP000264820"/>
    </source>
</evidence>
<evidence type="ECO:0000256" key="1">
    <source>
        <dbReference type="ARBA" id="ARBA00003920"/>
    </source>
</evidence>
<dbReference type="Pfam" id="PF00007">
    <property type="entry name" value="Cys_knot"/>
    <property type="match status" value="1"/>
</dbReference>
<dbReference type="SUPFAM" id="SSF57501">
    <property type="entry name" value="Cystine-knot cytokines"/>
    <property type="match status" value="1"/>
</dbReference>
<comment type="subunit">
    <text evidence="4">Heterodimer of an alpha and a beta chain.</text>
</comment>
<evidence type="ECO:0000313" key="14">
    <source>
        <dbReference type="Ensembl" id="ENSHCOP00000020574.1"/>
    </source>
</evidence>
<dbReference type="FunFam" id="2.10.90.10:FF:000007">
    <property type="entry name" value="Luteinizing hormone beta subunit"/>
    <property type="match status" value="1"/>
</dbReference>
<evidence type="ECO:0000256" key="9">
    <source>
        <dbReference type="ARBA" id="ARBA00069434"/>
    </source>
</evidence>
<evidence type="ECO:0000256" key="5">
    <source>
        <dbReference type="ARBA" id="ARBA00022525"/>
    </source>
</evidence>
<dbReference type="GO" id="GO:0001556">
    <property type="term" value="P:oocyte maturation"/>
    <property type="evidence" value="ECO:0007669"/>
    <property type="project" value="Ensembl"/>
</dbReference>
<dbReference type="PANTHER" id="PTHR11515">
    <property type="entry name" value="GLYCOPROTEIN HORMONE BETA CHAIN"/>
    <property type="match status" value="1"/>
</dbReference>
<dbReference type="SMART" id="SM00068">
    <property type="entry name" value="GHB"/>
    <property type="match status" value="1"/>
</dbReference>
<feature type="signal peptide" evidence="12">
    <location>
        <begin position="1"/>
        <end position="23"/>
    </location>
</feature>
<evidence type="ECO:0000256" key="10">
    <source>
        <dbReference type="ARBA" id="ARBA00077521"/>
    </source>
</evidence>
<name>A0A3Q2YPG6_HIPCM</name>
<comment type="similarity">
    <text evidence="3">Belongs to the glycoprotein hormones subunit beta family.</text>
</comment>
<dbReference type="InterPro" id="IPR029034">
    <property type="entry name" value="Cystine-knot_cytokine"/>
</dbReference>
<protein>
    <recommendedName>
        <fullName evidence="9">Gonadotropin subunit beta-2</fullName>
    </recommendedName>
    <alternativeName>
        <fullName evidence="10">GTH-II-beta</fullName>
    </alternativeName>
    <alternativeName>
        <fullName evidence="11">Gonadotropin beta-II chain</fullName>
    </alternativeName>
</protein>
<dbReference type="STRING" id="109280.ENSHCOP00000020574"/>
<dbReference type="Proteomes" id="UP000264820">
    <property type="component" value="Unplaced"/>
</dbReference>
<dbReference type="CDD" id="cd00069">
    <property type="entry name" value="GHB_like"/>
    <property type="match status" value="1"/>
</dbReference>
<evidence type="ECO:0000256" key="2">
    <source>
        <dbReference type="ARBA" id="ARBA00004613"/>
    </source>
</evidence>
<comment type="subcellular location">
    <subcellularLocation>
        <location evidence="2">Secreted</location>
    </subcellularLocation>
</comment>
<evidence type="ECO:0000256" key="11">
    <source>
        <dbReference type="ARBA" id="ARBA00081883"/>
    </source>
</evidence>
<dbReference type="AlphaFoldDB" id="A0A3Q2YPG6"/>
<dbReference type="KEGG" id="hcq:109523154"/>
<evidence type="ECO:0000259" key="13">
    <source>
        <dbReference type="Pfam" id="PF00007"/>
    </source>
</evidence>
<dbReference type="GO" id="GO:0005615">
    <property type="term" value="C:extracellular space"/>
    <property type="evidence" value="ECO:0007669"/>
    <property type="project" value="TreeGrafter"/>
</dbReference>
<feature type="chain" id="PRO_5018532972" description="Gonadotropin subunit beta-2" evidence="12">
    <location>
        <begin position="24"/>
        <end position="138"/>
    </location>
</feature>
<dbReference type="Gene3D" id="2.10.90.10">
    <property type="entry name" value="Cystine-knot cytokines"/>
    <property type="match status" value="1"/>
</dbReference>
<evidence type="ECO:0000256" key="12">
    <source>
        <dbReference type="SAM" id="SignalP"/>
    </source>
</evidence>
<feature type="domain" description="Glycoprotein hormone subunit beta" evidence="13">
    <location>
        <begin position="27"/>
        <end position="126"/>
    </location>
</feature>
<dbReference type="OrthoDB" id="8453657at2759"/>
<evidence type="ECO:0000256" key="6">
    <source>
        <dbReference type="ARBA" id="ARBA00022702"/>
    </source>
</evidence>